<gene>
    <name evidence="2" type="ORF">CFOL_v3_36106</name>
</gene>
<dbReference type="EMBL" id="BDDD01011169">
    <property type="protein sequence ID" value="GAV92728.1"/>
    <property type="molecule type" value="Genomic_DNA"/>
</dbReference>
<dbReference type="Proteomes" id="UP000187406">
    <property type="component" value="Unassembled WGS sequence"/>
</dbReference>
<dbReference type="PANTHER" id="PTHR33116:SF76">
    <property type="entry name" value="DUF4283 DOMAIN-CONTAINING PROTEIN"/>
    <property type="match status" value="1"/>
</dbReference>
<dbReference type="OrthoDB" id="1434617at2759"/>
<dbReference type="InterPro" id="IPR026960">
    <property type="entry name" value="RVT-Znf"/>
</dbReference>
<keyword evidence="3" id="KW-1185">Reference proteome</keyword>
<reference evidence="3" key="1">
    <citation type="submission" date="2016-04" db="EMBL/GenBank/DDBJ databases">
        <title>Cephalotus genome sequencing.</title>
        <authorList>
            <person name="Fukushima K."/>
            <person name="Hasebe M."/>
            <person name="Fang X."/>
        </authorList>
    </citation>
    <scope>NUCLEOTIDE SEQUENCE [LARGE SCALE GENOMIC DNA]</scope>
    <source>
        <strain evidence="3">cv. St1</strain>
    </source>
</reference>
<dbReference type="Pfam" id="PF13966">
    <property type="entry name" value="zf-RVT"/>
    <property type="match status" value="1"/>
</dbReference>
<evidence type="ECO:0000313" key="3">
    <source>
        <dbReference type="Proteomes" id="UP000187406"/>
    </source>
</evidence>
<evidence type="ECO:0000259" key="1">
    <source>
        <dbReference type="Pfam" id="PF13966"/>
    </source>
</evidence>
<sequence length="354" mass="40625">RSNTRCDILRRVNFKEGTLPVTYLGLPLITKKLSRSECAPLIERITARAKSWISKTLSFAGRLQLIKSTLVNMQAYWCSAFLLPGSVVKECVKVLRTFLWGKAKGKVKWAEVCKPVEEGGLGVRDLKTWNRVLLLKRVWNILMNQSLWAKWCQVYLMKRTNFWELPVSGQLSWSWRQILRLRPLAKEHILYVCGNGESFSLWYDPWLHGESVHALYGHRVIYDSGLGSQAKVKDVIWQDTCDLIDIQQRVQVVQITMDHDRIYWGARGQTFSTASAWQLTRSPSSEVTWHAIVWHPMRIPKHAFSLWLALRGAHKTKDKLLAAGVIHTDSCIFNCGDGESLAHLFFQCPFSASI</sequence>
<organism evidence="2 3">
    <name type="scientific">Cephalotus follicularis</name>
    <name type="common">Albany pitcher plant</name>
    <dbReference type="NCBI Taxonomy" id="3775"/>
    <lineage>
        <taxon>Eukaryota</taxon>
        <taxon>Viridiplantae</taxon>
        <taxon>Streptophyta</taxon>
        <taxon>Embryophyta</taxon>
        <taxon>Tracheophyta</taxon>
        <taxon>Spermatophyta</taxon>
        <taxon>Magnoliopsida</taxon>
        <taxon>eudicotyledons</taxon>
        <taxon>Gunneridae</taxon>
        <taxon>Pentapetalae</taxon>
        <taxon>rosids</taxon>
        <taxon>fabids</taxon>
        <taxon>Oxalidales</taxon>
        <taxon>Cephalotaceae</taxon>
        <taxon>Cephalotus</taxon>
    </lineage>
</organism>
<protein>
    <submittedName>
        <fullName evidence="2">Zf-RVT domain-containing protein</fullName>
    </submittedName>
</protein>
<dbReference type="InParanoid" id="A0A1Q3DKI9"/>
<dbReference type="AlphaFoldDB" id="A0A1Q3DKI9"/>
<dbReference type="STRING" id="3775.A0A1Q3DKI9"/>
<comment type="caution">
    <text evidence="2">The sequence shown here is derived from an EMBL/GenBank/DDBJ whole genome shotgun (WGS) entry which is preliminary data.</text>
</comment>
<name>A0A1Q3DKI9_CEPFO</name>
<proteinExistence type="predicted"/>
<dbReference type="PANTHER" id="PTHR33116">
    <property type="entry name" value="REVERSE TRANSCRIPTASE ZINC-BINDING DOMAIN-CONTAINING PROTEIN-RELATED-RELATED"/>
    <property type="match status" value="1"/>
</dbReference>
<evidence type="ECO:0000313" key="2">
    <source>
        <dbReference type="EMBL" id="GAV92728.1"/>
    </source>
</evidence>
<accession>A0A1Q3DKI9</accession>
<feature type="non-terminal residue" evidence="2">
    <location>
        <position position="354"/>
    </location>
</feature>
<feature type="non-terminal residue" evidence="2">
    <location>
        <position position="1"/>
    </location>
</feature>
<feature type="domain" description="Reverse transcriptase zinc-binding" evidence="1">
    <location>
        <begin position="271"/>
        <end position="352"/>
    </location>
</feature>